<evidence type="ECO:0000313" key="1">
    <source>
        <dbReference type="EMBL" id="KDN56374.1"/>
    </source>
</evidence>
<keyword evidence="2" id="KW-1185">Reference proteome</keyword>
<dbReference type="AlphaFoldDB" id="A0A066WZP9"/>
<dbReference type="InterPro" id="IPR052022">
    <property type="entry name" value="26kDa_periplasmic_antigen"/>
</dbReference>
<protein>
    <submittedName>
        <fullName evidence="1">Membrane protein</fullName>
    </submittedName>
</protein>
<gene>
    <name evidence="1" type="ORF">FEM21_03930</name>
</gene>
<dbReference type="Gene3D" id="3.30.70.2970">
    <property type="entry name" value="Protein of unknown function (DUF541), domain 2"/>
    <property type="match status" value="1"/>
</dbReference>
<dbReference type="OrthoDB" id="6021921at2"/>
<accession>A0A066WZP9</accession>
<dbReference type="eggNOG" id="COG2968">
    <property type="taxonomic scope" value="Bacteria"/>
</dbReference>
<dbReference type="EMBL" id="JNCA01000003">
    <property type="protein sequence ID" value="KDN56374.1"/>
    <property type="molecule type" value="Genomic_DNA"/>
</dbReference>
<dbReference type="RefSeq" id="WP_035657166.1">
    <property type="nucleotide sequence ID" value="NZ_JNCA01000003.1"/>
</dbReference>
<dbReference type="InterPro" id="IPR007497">
    <property type="entry name" value="SIMPL/DUF541"/>
</dbReference>
<reference evidence="1 2" key="1">
    <citation type="submission" date="2014-05" db="EMBL/GenBank/DDBJ databases">
        <title>Genome Sequence of Flavobacterium sp. EM1321.</title>
        <authorList>
            <person name="Shin S.-K."/>
            <person name="Yi H."/>
        </authorList>
    </citation>
    <scope>NUCLEOTIDE SEQUENCE [LARGE SCALE GENOMIC DNA]</scope>
    <source>
        <strain evidence="1 2">EM1321</strain>
    </source>
</reference>
<dbReference type="PANTHER" id="PTHR34387:SF1">
    <property type="entry name" value="PERIPLASMIC IMMUNOGENIC PROTEIN"/>
    <property type="match status" value="1"/>
</dbReference>
<dbReference type="PATRIC" id="fig|1492738.3.peg.388"/>
<dbReference type="PANTHER" id="PTHR34387">
    <property type="entry name" value="SLR1258 PROTEIN"/>
    <property type="match status" value="1"/>
</dbReference>
<proteinExistence type="predicted"/>
<dbReference type="GO" id="GO:0006974">
    <property type="term" value="P:DNA damage response"/>
    <property type="evidence" value="ECO:0007669"/>
    <property type="project" value="TreeGrafter"/>
</dbReference>
<evidence type="ECO:0000313" key="2">
    <source>
        <dbReference type="Proteomes" id="UP000027064"/>
    </source>
</evidence>
<comment type="caution">
    <text evidence="1">The sequence shown here is derived from an EMBL/GenBank/DDBJ whole genome shotgun (WGS) entry which is preliminary data.</text>
</comment>
<dbReference type="Pfam" id="PF04402">
    <property type="entry name" value="SIMPL"/>
    <property type="match status" value="1"/>
</dbReference>
<sequence length="231" mass="25815">MKRVIVFLSVMFMTLSYGQEIKQVPQISVSGEGKVKVIPDQATISATVETKGNVAKDVKKQNDDKIDAVLKLLKKMNLAPADYRTQRVNLNPQYDYEKKKTTYNATQTIEIIVRDLNKYDELMEGLVNQGINRIDNVVFQSSKLAQHESEARKLAMKDAKQKAEDYVSVLGQKVKNAITISDNTQSYNPQPVYARFKTMAMESDAVGASNETLAVGEITITANVSVNFILE</sequence>
<dbReference type="Proteomes" id="UP000027064">
    <property type="component" value="Unassembled WGS sequence"/>
</dbReference>
<name>A0A066WZP9_9FLAO</name>
<dbReference type="Gene3D" id="3.30.110.170">
    <property type="entry name" value="Protein of unknown function (DUF541), domain 1"/>
    <property type="match status" value="1"/>
</dbReference>
<organism evidence="1 2">
    <name type="scientific">Flavobacterium seoulense</name>
    <dbReference type="NCBI Taxonomy" id="1492738"/>
    <lineage>
        <taxon>Bacteria</taxon>
        <taxon>Pseudomonadati</taxon>
        <taxon>Bacteroidota</taxon>
        <taxon>Flavobacteriia</taxon>
        <taxon>Flavobacteriales</taxon>
        <taxon>Flavobacteriaceae</taxon>
        <taxon>Flavobacterium</taxon>
    </lineage>
</organism>